<dbReference type="OrthoDB" id="1669211at2"/>
<evidence type="ECO:0000313" key="5">
    <source>
        <dbReference type="Proteomes" id="UP000011124"/>
    </source>
</evidence>
<dbReference type="RefSeq" id="WP_006193203.1">
    <property type="nucleotide sequence ID" value="NC_015437.1"/>
</dbReference>
<feature type="signal peptide" evidence="1">
    <location>
        <begin position="1"/>
        <end position="22"/>
    </location>
</feature>
<evidence type="ECO:0000313" key="4">
    <source>
        <dbReference type="Proteomes" id="UP000003505"/>
    </source>
</evidence>
<dbReference type="EMBL" id="CP002637">
    <property type="protein sequence ID" value="AEB99608.1"/>
    <property type="molecule type" value="Genomic_DNA"/>
</dbReference>
<dbReference type="KEGG" id="ssg:Selsp_0638"/>
<keyword evidence="5" id="KW-1185">Reference proteome</keyword>
<keyword evidence="1" id="KW-0732">Signal</keyword>
<dbReference type="Proteomes" id="UP000003505">
    <property type="component" value="Unassembled WGS sequence"/>
</dbReference>
<reference evidence="2 5" key="2">
    <citation type="submission" date="2011-04" db="EMBL/GenBank/DDBJ databases">
        <title>The complete genome of Selenomonas sputigena DSM 20758.</title>
        <authorList>
            <consortium name="US DOE Joint Genome Institute (JGI-PGF)"/>
            <person name="Lucas S."/>
            <person name="Copeland A."/>
            <person name="Lapidus A."/>
            <person name="Bruce D."/>
            <person name="Goodwin L."/>
            <person name="Pitluck S."/>
            <person name="Peters L."/>
            <person name="Kyrpides N."/>
            <person name="Mavromatis K."/>
            <person name="Ivanova N."/>
            <person name="Ovchinnikova G."/>
            <person name="Teshima H."/>
            <person name="Detter J.C."/>
            <person name="Tapia R."/>
            <person name="Han C."/>
            <person name="Land M."/>
            <person name="Hauser L."/>
            <person name="Markowitz V."/>
            <person name="Cheng J.-F."/>
            <person name="Hugenholtz P."/>
            <person name="Woyke T."/>
            <person name="Wu D."/>
            <person name="Gronow S."/>
            <person name="Wellnitz S."/>
            <person name="Schneider S."/>
            <person name="Klenk H.-P."/>
            <person name="Eisen J.A."/>
        </authorList>
    </citation>
    <scope>NUCLEOTIDE SEQUENCE [LARGE SCALE GENOMIC DNA]</scope>
    <source>
        <strain evidence="2">ATCC 35185</strain>
        <strain evidence="5">ATCC 35185 / DSM 20758 / VPI D19B-28</strain>
    </source>
</reference>
<protein>
    <submittedName>
        <fullName evidence="3">Uncharacterized protein</fullName>
    </submittedName>
</protein>
<evidence type="ECO:0000313" key="2">
    <source>
        <dbReference type="EMBL" id="AEB99608.1"/>
    </source>
</evidence>
<gene>
    <name evidence="2" type="ordered locus">Selsp_0638</name>
    <name evidence="3" type="ORF">SELSPUOL_01901</name>
</gene>
<accession>C9LWP6</accession>
<dbReference type="Proteomes" id="UP000011124">
    <property type="component" value="Chromosome"/>
</dbReference>
<reference evidence="3 4" key="1">
    <citation type="submission" date="2009-09" db="EMBL/GenBank/DDBJ databases">
        <authorList>
            <person name="Weinstock G."/>
            <person name="Sodergren E."/>
            <person name="Clifton S."/>
            <person name="Fulton L."/>
            <person name="Fulton B."/>
            <person name="Courtney L."/>
            <person name="Fronick C."/>
            <person name="Harrison M."/>
            <person name="Strong C."/>
            <person name="Farmer C."/>
            <person name="Delahaunty K."/>
            <person name="Markovic C."/>
            <person name="Hall O."/>
            <person name="Minx P."/>
            <person name="Tomlinson C."/>
            <person name="Mitreva M."/>
            <person name="Nelson J."/>
            <person name="Hou S."/>
            <person name="Wollam A."/>
            <person name="Pepin K.H."/>
            <person name="Johnson M."/>
            <person name="Bhonagiri V."/>
            <person name="Nash W.E."/>
            <person name="Warren W."/>
            <person name="Chinwalla A."/>
            <person name="Mardis E.R."/>
            <person name="Wilson R.K."/>
        </authorList>
    </citation>
    <scope>NUCLEOTIDE SEQUENCE [LARGE SCALE GENOMIC DNA]</scope>
    <source>
        <strain evidence="3">ATCC 35185</strain>
        <strain evidence="4">ATCC 35185 / DSM 20758 / VPI D19B-28</strain>
    </source>
</reference>
<dbReference type="EMBL" id="ACKP02000044">
    <property type="protein sequence ID" value="EEX76794.1"/>
    <property type="molecule type" value="Genomic_DNA"/>
</dbReference>
<sequence length="282" mass="30761">MKHFSLLILCALVLLALGQSAAAEPRDETDRVLERMAGTWYDEARCAVLTIEGRTINGCEVVAMEDWVGGLASGGAKFRIREAGGECMRTGCEVGTREDRAGGLASGADSRTREAYGERTLGIGWKLFGGAGDYITLAGGDALQRTLTPDYFESVGGVHFGMRTRTVQEILGEGKELSREEPCHAGDMSFSQGLYYPDKRLIVFHEKGIVTGLVLLRGSKLRFERSGLMANDSRKAYARAYRLPQIPEESSRSMTAAYSIAPDENLSFGLNGSYVMLSIYEN</sequence>
<organism evidence="3 4">
    <name type="scientific">Selenomonas sputigena (strain ATCC 35185 / DSM 20758 / CCUG 44933 / VPI D19B-28)</name>
    <dbReference type="NCBI Taxonomy" id="546271"/>
    <lineage>
        <taxon>Bacteria</taxon>
        <taxon>Bacillati</taxon>
        <taxon>Bacillota</taxon>
        <taxon>Negativicutes</taxon>
        <taxon>Selenomonadales</taxon>
        <taxon>Selenomonadaceae</taxon>
        <taxon>Selenomonas</taxon>
    </lineage>
</organism>
<evidence type="ECO:0000313" key="3">
    <source>
        <dbReference type="EMBL" id="EEX76794.1"/>
    </source>
</evidence>
<dbReference type="eggNOG" id="ENOG5033CD6">
    <property type="taxonomic scope" value="Bacteria"/>
</dbReference>
<proteinExistence type="predicted"/>
<evidence type="ECO:0000256" key="1">
    <source>
        <dbReference type="SAM" id="SignalP"/>
    </source>
</evidence>
<name>C9LWP6_SELS3</name>
<dbReference type="HOGENOM" id="CLU_095335_0_0_9"/>
<feature type="chain" id="PRO_5010828822" evidence="1">
    <location>
        <begin position="23"/>
        <end position="282"/>
    </location>
</feature>
<dbReference type="AlphaFoldDB" id="C9LWP6"/>